<proteinExistence type="predicted"/>
<accession>A0A8S5UKD4</accession>
<evidence type="ECO:0000313" key="2">
    <source>
        <dbReference type="EMBL" id="DAF94943.1"/>
    </source>
</evidence>
<protein>
    <submittedName>
        <fullName evidence="2">Uncharacterized protein</fullName>
    </submittedName>
</protein>
<reference evidence="2" key="1">
    <citation type="journal article" date="2021" name="Proc. Natl. Acad. Sci. U.S.A.">
        <title>A Catalog of Tens of Thousands of Viruses from Human Metagenomes Reveals Hidden Associations with Chronic Diseases.</title>
        <authorList>
            <person name="Tisza M.J."/>
            <person name="Buck C.B."/>
        </authorList>
    </citation>
    <scope>NUCLEOTIDE SEQUENCE</scope>
    <source>
        <strain evidence="2">Ctv204</strain>
    </source>
</reference>
<evidence type="ECO:0000256" key="1">
    <source>
        <dbReference type="SAM" id="MobiDB-lite"/>
    </source>
</evidence>
<sequence length="30" mass="3222">MADGGLSASSIPSSLRRRPCHTPNKKGRLK</sequence>
<feature type="compositionally biased region" description="Basic residues" evidence="1">
    <location>
        <begin position="15"/>
        <end position="30"/>
    </location>
</feature>
<feature type="region of interest" description="Disordered" evidence="1">
    <location>
        <begin position="1"/>
        <end position="30"/>
    </location>
</feature>
<organism evidence="2">
    <name type="scientific">Myoviridae sp. ctv204</name>
    <dbReference type="NCBI Taxonomy" id="2825202"/>
    <lineage>
        <taxon>Viruses</taxon>
        <taxon>Duplodnaviria</taxon>
        <taxon>Heunggongvirae</taxon>
        <taxon>Uroviricota</taxon>
        <taxon>Caudoviricetes</taxon>
    </lineage>
</organism>
<name>A0A8S5UKD4_9CAUD</name>
<dbReference type="EMBL" id="BK016099">
    <property type="protein sequence ID" value="DAF94943.1"/>
    <property type="molecule type" value="Genomic_DNA"/>
</dbReference>